<protein>
    <submittedName>
        <fullName evidence="1">Uncharacterized protein</fullName>
    </submittedName>
</protein>
<keyword evidence="2" id="KW-1185">Reference proteome</keyword>
<name>A0A4Y2EWX3_ARAVE</name>
<sequence length="118" mass="13538">MLPIEPSLLLGRIFSRRVLSNVTLTTLRQCPVEPIVNEIVSLAKNRGLEMDSNGIDELVEEHNQELTIEKLMDFICASQQEVMEEMLTANELYSKVIREMLNAWETVESYIERSIALI</sequence>
<evidence type="ECO:0000313" key="1">
    <source>
        <dbReference type="EMBL" id="GBM33730.1"/>
    </source>
</evidence>
<accession>A0A4Y2EWX3</accession>
<comment type="caution">
    <text evidence="1">The sequence shown here is derived from an EMBL/GenBank/DDBJ whole genome shotgun (WGS) entry which is preliminary data.</text>
</comment>
<dbReference type="OrthoDB" id="7607518at2759"/>
<reference evidence="1 2" key="1">
    <citation type="journal article" date="2019" name="Sci. Rep.">
        <title>Orb-weaving spider Araneus ventricosus genome elucidates the spidroin gene catalogue.</title>
        <authorList>
            <person name="Kono N."/>
            <person name="Nakamura H."/>
            <person name="Ohtoshi R."/>
            <person name="Moran D.A.P."/>
            <person name="Shinohara A."/>
            <person name="Yoshida Y."/>
            <person name="Fujiwara M."/>
            <person name="Mori M."/>
            <person name="Tomita M."/>
            <person name="Arakawa K."/>
        </authorList>
    </citation>
    <scope>NUCLEOTIDE SEQUENCE [LARGE SCALE GENOMIC DNA]</scope>
</reference>
<organism evidence="1 2">
    <name type="scientific">Araneus ventricosus</name>
    <name type="common">Orbweaver spider</name>
    <name type="synonym">Epeira ventricosa</name>
    <dbReference type="NCBI Taxonomy" id="182803"/>
    <lineage>
        <taxon>Eukaryota</taxon>
        <taxon>Metazoa</taxon>
        <taxon>Ecdysozoa</taxon>
        <taxon>Arthropoda</taxon>
        <taxon>Chelicerata</taxon>
        <taxon>Arachnida</taxon>
        <taxon>Araneae</taxon>
        <taxon>Araneomorphae</taxon>
        <taxon>Entelegynae</taxon>
        <taxon>Araneoidea</taxon>
        <taxon>Araneidae</taxon>
        <taxon>Araneus</taxon>
    </lineage>
</organism>
<evidence type="ECO:0000313" key="2">
    <source>
        <dbReference type="Proteomes" id="UP000499080"/>
    </source>
</evidence>
<dbReference type="Proteomes" id="UP000499080">
    <property type="component" value="Unassembled WGS sequence"/>
</dbReference>
<gene>
    <name evidence="1" type="ORF">AVEN_47036_1</name>
</gene>
<proteinExistence type="predicted"/>
<dbReference type="AlphaFoldDB" id="A0A4Y2EWX3"/>
<dbReference type="EMBL" id="BGPR01000740">
    <property type="protein sequence ID" value="GBM33730.1"/>
    <property type="molecule type" value="Genomic_DNA"/>
</dbReference>